<feature type="region of interest" description="Disordered" evidence="2">
    <location>
        <begin position="1693"/>
        <end position="1723"/>
    </location>
</feature>
<dbReference type="GO" id="GO:0008168">
    <property type="term" value="F:methyltransferase activity"/>
    <property type="evidence" value="ECO:0007669"/>
    <property type="project" value="InterPro"/>
</dbReference>
<dbReference type="InterPro" id="IPR002052">
    <property type="entry name" value="DNA_methylase_N6_adenine_CS"/>
</dbReference>
<evidence type="ECO:0000259" key="3">
    <source>
        <dbReference type="PROSITE" id="PS51194"/>
    </source>
</evidence>
<dbReference type="SUPFAM" id="SSF53335">
    <property type="entry name" value="S-adenosyl-L-methionine-dependent methyltransferases"/>
    <property type="match status" value="1"/>
</dbReference>
<dbReference type="PANTHER" id="PTHR41313">
    <property type="entry name" value="ADENINE-SPECIFIC METHYLTRANSFERASE"/>
    <property type="match status" value="1"/>
</dbReference>
<dbReference type="PANTHER" id="PTHR41313:SF1">
    <property type="entry name" value="DNA METHYLASE ADENINE-SPECIFIC DOMAIN-CONTAINING PROTEIN"/>
    <property type="match status" value="1"/>
</dbReference>
<dbReference type="GO" id="GO:0032259">
    <property type="term" value="P:methylation"/>
    <property type="evidence" value="ECO:0007669"/>
    <property type="project" value="InterPro"/>
</dbReference>
<dbReference type="InterPro" id="IPR001650">
    <property type="entry name" value="Helicase_C-like"/>
</dbReference>
<dbReference type="Proteomes" id="UP000664914">
    <property type="component" value="Chromosome"/>
</dbReference>
<dbReference type="InterPro" id="IPR027417">
    <property type="entry name" value="P-loop_NTPase"/>
</dbReference>
<dbReference type="InterPro" id="IPR014001">
    <property type="entry name" value="Helicase_ATP-bd"/>
</dbReference>
<accession>A0A975D552</accession>
<dbReference type="Gene3D" id="3.40.50.150">
    <property type="entry name" value="Vaccinia Virus protein VP39"/>
    <property type="match status" value="1"/>
</dbReference>
<proteinExistence type="predicted"/>
<sequence>MRNSASALALQLCLDFDQPVRPPDPAPAVAPDAAIISQHCEPTLFSLAPAEVLAGQPPVEPIDFSFAAGRMLASSWKGRAQDNVEAIRLLNLLDREQRGATPAEQEAIAKFIGFGASELANNIFADRAGTFRDGWEELGHGLAAETTDAELQSLKRATQYAHYTPEYIVRAMWDAARILGFTGGQVLEPGCGSGLFMGLRPDWLASDTLFVGIENDPVTARVASALYPGQIIRCIDFDKASLPRDFDLAIGNPPFSNLSIQNKTSLGRLGLSLHDFFIAKSLEHLRPGGVALFVTSRYSLDKSDPKARGHIDGIADFLGAVRLPGRAMRQEAGTDVVVDILLFRKREPDLLRPGHNWIDLADVPDSDEGEGPLRINRYFLDNPAHVLGAHEWKSGQFGMDYTCAAEPGVDIGQALTTTLSAIASRYEGACRPVHRTTSLRDRVDVSLDIEIGTAADEAEFKEGSYLVSGGVLHQIVDGMPAIVDVKSGRGTTGLFVKHASIIKALIPIRDAVRAILRAQLNDQPYAASQEKLLTHYRQFTRKYGPINRTITSIRTDPDTGAEKEYQRRPNLQPFLDDPDVWLVASIEAYDEASDTGTPGAIFTERVVKPPVAHEIRSAQDALAVSLHERGRVDLPLIAGLLGVAQAEALADLADDIYLDPVRTTPHFDHWVTADEALSGPVRTKLALAREKAETDPRFHAVAIALEAVQPVDLKPSEITARLGAPWIPTRVIETFVVEIMEVETTIFHTVDIASWTVDKAPFAGHVSSTSTWGTARRGAADLLEDALNSHIPKIYDVHREADGSERRELNVTDTEAAKEKLAKIKSTFETWVWQDSERADRLVRIYNDAYNNLVPRTFNGKHLTLPGASTAIQMRDHQKRVVWRIVAAGSTYVAHSVGAGKTFSLCAAVMEQRRLGLANKPMMAVPNHCLAQIAREFLMLYPTARILVADDTNFIKEKRRRFLARAATGNWDAIIITHDAFKFIPTPAAFEKQLIEDQLASYEGLIAGIDNDDRVSRKRVERLKEGLQRRLENLQSRKDDLVHIGEIGIDQILVDEAQQFRKLTFATNLGDLKGVDPAGSQRAWDLFVKGRYLAGINPGRELILSSGTPITNTLGEMYTLQRFMQPDELQAKGLHEFDAWAANFGDTRTELELQPSGSYKPVTRFCEFVNVADLMAMYRSVADVVLKDDLRQYVRLPTIKGGKRKIIVAQSGAPFKAYQKVLAGRIKAIENRSGRPQKGDDILLSVITDGRHSAIDLRFVDPMMGNEEGNKLNLLIENVYSIWRDTSGNRYTDPETGRPYPLPGAVQMIFSDLGTENAIETRGFSAYVWIREQLIEMGIPADQIAFMQHYKKNSAKQRLFNDLNQGRKRILIGSTPTMGTGVNAQQRLKALHHLDVPWIPSDIEQREGRIERQGNQNDEIELYGYATSGSMDATNWQMLERKARFINMAMSGDRSIRRIEDVGSNVNQFALAKALASGDDRLMRKAGLDAEVARLERLRDAHIDDQYNIRRTIKRTADAIIDGSSLIAKLEADIARRVLPRHDEVLFDCGGTMVTDRKAAGERILRQAFELRLHGGRARQLLGTVNGIDVELSGYEAVDDDGERGIRTSVAALHHGERNAFEVSDRTRWTTALGRLESSILNLDADLAAVQADLEANERRLPAFEARLGQEFPDAALLEDKLRELAELEADLATTKGEFEPGNDEDATLAPPFGNESAVPQAA</sequence>
<reference evidence="4" key="1">
    <citation type="submission" date="2020-07" db="EMBL/GenBank/DDBJ databases">
        <authorList>
            <person name="Camacho E."/>
        </authorList>
    </citation>
    <scope>NUCLEOTIDE SEQUENCE</scope>
    <source>
        <strain evidence="4">MPO218</strain>
    </source>
</reference>
<evidence type="ECO:0000313" key="5">
    <source>
        <dbReference type="Proteomes" id="UP000664914"/>
    </source>
</evidence>
<dbReference type="Gene3D" id="3.40.50.300">
    <property type="entry name" value="P-loop containing nucleotide triphosphate hydrolases"/>
    <property type="match status" value="2"/>
</dbReference>
<dbReference type="GO" id="GO:0003676">
    <property type="term" value="F:nucleic acid binding"/>
    <property type="evidence" value="ECO:0007669"/>
    <property type="project" value="InterPro"/>
</dbReference>
<dbReference type="InterPro" id="IPR052933">
    <property type="entry name" value="DNA_Protect_Modify"/>
</dbReference>
<evidence type="ECO:0000313" key="4">
    <source>
        <dbReference type="EMBL" id="QTH22853.1"/>
    </source>
</evidence>
<evidence type="ECO:0000256" key="2">
    <source>
        <dbReference type="SAM" id="MobiDB-lite"/>
    </source>
</evidence>
<name>A0A975D552_9SPHN</name>
<dbReference type="PROSITE" id="PS00092">
    <property type="entry name" value="N6_MTASE"/>
    <property type="match status" value="1"/>
</dbReference>
<protein>
    <submittedName>
        <fullName evidence="4">Lactate dehydrogenase</fullName>
    </submittedName>
</protein>
<organism evidence="4 5">
    <name type="scientific">Rhizorhabdus wittichii</name>
    <dbReference type="NCBI Taxonomy" id="160791"/>
    <lineage>
        <taxon>Bacteria</taxon>
        <taxon>Pseudomonadati</taxon>
        <taxon>Pseudomonadota</taxon>
        <taxon>Alphaproteobacteria</taxon>
        <taxon>Sphingomonadales</taxon>
        <taxon>Sphingomonadaceae</taxon>
        <taxon>Rhizorhabdus</taxon>
    </lineage>
</organism>
<keyword evidence="1" id="KW-0175">Coiled coil</keyword>
<dbReference type="EMBL" id="CP059319">
    <property type="protein sequence ID" value="QTH22853.1"/>
    <property type="molecule type" value="Genomic_DNA"/>
</dbReference>
<dbReference type="SMART" id="SM00487">
    <property type="entry name" value="DEXDc"/>
    <property type="match status" value="1"/>
</dbReference>
<dbReference type="CDD" id="cd02440">
    <property type="entry name" value="AdoMet_MTases"/>
    <property type="match status" value="1"/>
</dbReference>
<feature type="domain" description="Helicase C-terminal" evidence="3">
    <location>
        <begin position="1298"/>
        <end position="1463"/>
    </location>
</feature>
<dbReference type="PROSITE" id="PS51194">
    <property type="entry name" value="HELICASE_CTER"/>
    <property type="match status" value="1"/>
</dbReference>
<reference evidence="4" key="2">
    <citation type="submission" date="2021-04" db="EMBL/GenBank/DDBJ databases">
        <title>Isolation and genomic analysis of the ibuprofen-degrading bacterium Sphingomonas strain MPO218.</title>
        <authorList>
            <person name="Aulestia M."/>
            <person name="Flores A."/>
            <person name="Mangas E.L."/>
            <person name="Perez-Pulido A.J."/>
            <person name="Santero E."/>
            <person name="Camacho E.M."/>
        </authorList>
    </citation>
    <scope>NUCLEOTIDE SEQUENCE</scope>
    <source>
        <strain evidence="4">MPO218</strain>
    </source>
</reference>
<feature type="coiled-coil region" evidence="1">
    <location>
        <begin position="1017"/>
        <end position="1044"/>
    </location>
</feature>
<evidence type="ECO:0000256" key="1">
    <source>
        <dbReference type="SAM" id="Coils"/>
    </source>
</evidence>
<dbReference type="RefSeq" id="WP_030090518.1">
    <property type="nucleotide sequence ID" value="NZ_CP059319.1"/>
</dbReference>
<dbReference type="InterPro" id="IPR029063">
    <property type="entry name" value="SAM-dependent_MTases_sf"/>
</dbReference>
<dbReference type="PRINTS" id="PR00507">
    <property type="entry name" value="N12N6MTFRASE"/>
</dbReference>
<gene>
    <name evidence="4" type="ORF">HRJ34_04865</name>
</gene>
<dbReference type="SUPFAM" id="SSF52540">
    <property type="entry name" value="P-loop containing nucleoside triphosphate hydrolases"/>
    <property type="match status" value="2"/>
</dbReference>